<evidence type="ECO:0000313" key="3">
    <source>
        <dbReference type="EMBL" id="BBI51484.1"/>
    </source>
</evidence>
<dbReference type="Pfam" id="PF01131">
    <property type="entry name" value="Topoisom_bac"/>
    <property type="match status" value="1"/>
</dbReference>
<evidence type="ECO:0000256" key="1">
    <source>
        <dbReference type="ARBA" id="ARBA00023235"/>
    </source>
</evidence>
<dbReference type="PROSITE" id="PS52039">
    <property type="entry name" value="TOPO_IA_2"/>
    <property type="match status" value="1"/>
</dbReference>
<reference evidence="4" key="1">
    <citation type="journal article" date="2019" name="Microbiol. Resour. Announc.">
        <title>Complete Genome Sequence of Halomonas olivaria, a Moderately Halophilic Bacterium Isolated from Olive Processing Effluents, Obtained by Nanopore Sequencing.</title>
        <authorList>
            <person name="Nagata S."/>
            <person name="Ii K.M."/>
            <person name="Tsukimi T."/>
            <person name="Miura M.C."/>
            <person name="Galipon J."/>
            <person name="Arakawa K."/>
        </authorList>
    </citation>
    <scope>NUCLEOTIDE SEQUENCE [LARGE SCALE GENOMIC DNA]</scope>
    <source>
        <strain evidence="4">TYRC17</strain>
    </source>
</reference>
<accession>A0ABM7GHU8</accession>
<dbReference type="InterPro" id="IPR013825">
    <property type="entry name" value="Topo_IA_cen_sub2"/>
</dbReference>
<dbReference type="InterPro" id="IPR013824">
    <property type="entry name" value="Topo_IA_cen_sub1"/>
</dbReference>
<dbReference type="Proteomes" id="UP000289555">
    <property type="component" value="Chromosome"/>
</dbReference>
<evidence type="ECO:0000259" key="2">
    <source>
        <dbReference type="PROSITE" id="PS52039"/>
    </source>
</evidence>
<name>A0ABM7GHU8_9GAMM</name>
<keyword evidence="4" id="KW-1185">Reference proteome</keyword>
<dbReference type="SUPFAM" id="SSF56712">
    <property type="entry name" value="Prokaryotic type I DNA topoisomerase"/>
    <property type="match status" value="1"/>
</dbReference>
<gene>
    <name evidence="3" type="ORF">HORIV_39050</name>
</gene>
<dbReference type="PANTHER" id="PTHR42785">
    <property type="entry name" value="DNA TOPOISOMERASE, TYPE IA, CORE"/>
    <property type="match status" value="1"/>
</dbReference>
<evidence type="ECO:0000313" key="4">
    <source>
        <dbReference type="Proteomes" id="UP000289555"/>
    </source>
</evidence>
<dbReference type="InterPro" id="IPR023405">
    <property type="entry name" value="Topo_IA_core_domain"/>
</dbReference>
<dbReference type="InterPro" id="IPR000380">
    <property type="entry name" value="Topo_IA"/>
</dbReference>
<feature type="domain" description="Topo IA-type catalytic" evidence="2">
    <location>
        <begin position="1"/>
        <end position="72"/>
    </location>
</feature>
<dbReference type="PANTHER" id="PTHR42785:SF1">
    <property type="entry name" value="DNA TOPOISOMERASE"/>
    <property type="match status" value="1"/>
</dbReference>
<dbReference type="EMBL" id="AP019416">
    <property type="protein sequence ID" value="BBI51484.1"/>
    <property type="molecule type" value="Genomic_DNA"/>
</dbReference>
<protein>
    <recommendedName>
        <fullName evidence="2">Topo IA-type catalytic domain-containing protein</fullName>
    </recommendedName>
</protein>
<keyword evidence="1" id="KW-0413">Isomerase</keyword>
<organism evidence="3 4">
    <name type="scientific">Vreelandella olivaria</name>
    <dbReference type="NCBI Taxonomy" id="390919"/>
    <lineage>
        <taxon>Bacteria</taxon>
        <taxon>Pseudomonadati</taxon>
        <taxon>Pseudomonadota</taxon>
        <taxon>Gammaproteobacteria</taxon>
        <taxon>Oceanospirillales</taxon>
        <taxon>Halomonadaceae</taxon>
        <taxon>Vreelandella</taxon>
    </lineage>
</organism>
<dbReference type="InterPro" id="IPR013497">
    <property type="entry name" value="Topo_IA_cen"/>
</dbReference>
<dbReference type="Gene3D" id="1.10.460.10">
    <property type="entry name" value="Topoisomerase I, domain 2"/>
    <property type="match status" value="1"/>
</dbReference>
<sequence>MARGLSAGRVQSVAVRLIVEREREIRAFIPEEFWDVHADLASPEGELVRFALVRQDGKPFKPTSEKRHPGAY</sequence>
<dbReference type="Gene3D" id="2.70.20.10">
    <property type="entry name" value="Topoisomerase I, domain 3"/>
    <property type="match status" value="1"/>
</dbReference>
<proteinExistence type="predicted"/>